<evidence type="ECO:0000313" key="4">
    <source>
        <dbReference type="EMBL" id="CAD9657925.1"/>
    </source>
</evidence>
<dbReference type="PANTHER" id="PTHR45911">
    <property type="entry name" value="C2 DOMAIN-CONTAINING PROTEIN"/>
    <property type="match status" value="1"/>
</dbReference>
<dbReference type="PROSITE" id="PS50004">
    <property type="entry name" value="C2"/>
    <property type="match status" value="1"/>
</dbReference>
<dbReference type="Pfam" id="PF00168">
    <property type="entry name" value="C2"/>
    <property type="match status" value="1"/>
</dbReference>
<dbReference type="InterPro" id="IPR000008">
    <property type="entry name" value="C2_dom"/>
</dbReference>
<sequence>MVNKVAKSTIQYSIKLVAYPASSRLLRSWRITVHRCDNLPSMDSSITKKAASDPYCVLSAESKDAQRNFSQQSSVIPNEMSPVWNESFDLPVAKANTHYLAKALGPEIGKSDYASLFGYPAKKKSFSTTIRKGMSKKLMHSSSQEELSSVLGTDESFSDWCNKVAMVKMI</sequence>
<gene>
    <name evidence="4" type="ORF">EANT1437_LOCUS1727</name>
</gene>
<dbReference type="EMBL" id="HBHI01003420">
    <property type="protein sequence ID" value="CAD9657925.1"/>
    <property type="molecule type" value="Transcribed_RNA"/>
</dbReference>
<protein>
    <recommendedName>
        <fullName evidence="3">C2 domain-containing protein</fullName>
    </recommendedName>
</protein>
<evidence type="ECO:0000259" key="3">
    <source>
        <dbReference type="PROSITE" id="PS50004"/>
    </source>
</evidence>
<keyword evidence="1" id="KW-0479">Metal-binding</keyword>
<organism evidence="4">
    <name type="scientific">Eucampia antarctica</name>
    <dbReference type="NCBI Taxonomy" id="49252"/>
    <lineage>
        <taxon>Eukaryota</taxon>
        <taxon>Sar</taxon>
        <taxon>Stramenopiles</taxon>
        <taxon>Ochrophyta</taxon>
        <taxon>Bacillariophyta</taxon>
        <taxon>Mediophyceae</taxon>
        <taxon>Biddulphiophycidae</taxon>
        <taxon>Hemiaulales</taxon>
        <taxon>Hemiaulaceae</taxon>
        <taxon>Eucampia</taxon>
    </lineage>
</organism>
<feature type="domain" description="C2" evidence="3">
    <location>
        <begin position="10"/>
        <end position="148"/>
    </location>
</feature>
<dbReference type="CDD" id="cd00030">
    <property type="entry name" value="C2"/>
    <property type="match status" value="1"/>
</dbReference>
<dbReference type="Gene3D" id="2.60.40.150">
    <property type="entry name" value="C2 domain"/>
    <property type="match status" value="1"/>
</dbReference>
<reference evidence="4" key="1">
    <citation type="submission" date="2021-01" db="EMBL/GenBank/DDBJ databases">
        <authorList>
            <person name="Corre E."/>
            <person name="Pelletier E."/>
            <person name="Niang G."/>
            <person name="Scheremetjew M."/>
            <person name="Finn R."/>
            <person name="Kale V."/>
            <person name="Holt S."/>
            <person name="Cochrane G."/>
            <person name="Meng A."/>
            <person name="Brown T."/>
            <person name="Cohen L."/>
        </authorList>
    </citation>
    <scope>NUCLEOTIDE SEQUENCE</scope>
    <source>
        <strain evidence="4">CCMP1452</strain>
    </source>
</reference>
<evidence type="ECO:0000256" key="2">
    <source>
        <dbReference type="ARBA" id="ARBA00022837"/>
    </source>
</evidence>
<dbReference type="SUPFAM" id="SSF49562">
    <property type="entry name" value="C2 domain (Calcium/lipid-binding domain, CaLB)"/>
    <property type="match status" value="1"/>
</dbReference>
<dbReference type="PANTHER" id="PTHR45911:SF4">
    <property type="entry name" value="MULTIPLE C2 AND TRANSMEMBRANE DOMAIN-CONTAINING PROTEIN"/>
    <property type="match status" value="1"/>
</dbReference>
<dbReference type="InterPro" id="IPR035892">
    <property type="entry name" value="C2_domain_sf"/>
</dbReference>
<accession>A0A7S2VZS6</accession>
<dbReference type="AlphaFoldDB" id="A0A7S2VZS6"/>
<dbReference type="GO" id="GO:0005509">
    <property type="term" value="F:calcium ion binding"/>
    <property type="evidence" value="ECO:0007669"/>
    <property type="project" value="TreeGrafter"/>
</dbReference>
<dbReference type="GO" id="GO:0016020">
    <property type="term" value="C:membrane"/>
    <property type="evidence" value="ECO:0007669"/>
    <property type="project" value="TreeGrafter"/>
</dbReference>
<evidence type="ECO:0000256" key="1">
    <source>
        <dbReference type="ARBA" id="ARBA00022723"/>
    </source>
</evidence>
<proteinExistence type="predicted"/>
<keyword evidence="2" id="KW-0106">Calcium</keyword>
<name>A0A7S2VZS6_9STRA</name>